<reference evidence="6 7" key="1">
    <citation type="journal article" date="2024" name="Nat. Commun.">
        <title>Phylogenomics reveals the evolutionary origins of lichenization in chlorophyte algae.</title>
        <authorList>
            <person name="Puginier C."/>
            <person name="Libourel C."/>
            <person name="Otte J."/>
            <person name="Skaloud P."/>
            <person name="Haon M."/>
            <person name="Grisel S."/>
            <person name="Petersen M."/>
            <person name="Berrin J.G."/>
            <person name="Delaux P.M."/>
            <person name="Dal Grande F."/>
            <person name="Keller J."/>
        </authorList>
    </citation>
    <scope>NUCLEOTIDE SEQUENCE [LARGE SCALE GENOMIC DNA]</scope>
    <source>
        <strain evidence="6 7">SAG 245.80</strain>
    </source>
</reference>
<dbReference type="GO" id="GO:0003743">
    <property type="term" value="F:translation initiation factor activity"/>
    <property type="evidence" value="ECO:0007669"/>
    <property type="project" value="UniProtKB-KW"/>
</dbReference>
<dbReference type="EMBL" id="JALJOU010000056">
    <property type="protein sequence ID" value="KAK9827674.1"/>
    <property type="molecule type" value="Genomic_DNA"/>
</dbReference>
<keyword evidence="3" id="KW-0648">Protein biosynthesis</keyword>
<feature type="compositionally biased region" description="Low complexity" evidence="4">
    <location>
        <begin position="171"/>
        <end position="188"/>
    </location>
</feature>
<evidence type="ECO:0000256" key="4">
    <source>
        <dbReference type="SAM" id="MobiDB-lite"/>
    </source>
</evidence>
<proteinExistence type="inferred from homology"/>
<dbReference type="PROSITE" id="PS51366">
    <property type="entry name" value="MI"/>
    <property type="match status" value="1"/>
</dbReference>
<dbReference type="SUPFAM" id="SSF48371">
    <property type="entry name" value="ARM repeat"/>
    <property type="match status" value="2"/>
</dbReference>
<dbReference type="SMART" id="SM00543">
    <property type="entry name" value="MIF4G"/>
    <property type="match status" value="1"/>
</dbReference>
<dbReference type="GO" id="GO:0003729">
    <property type="term" value="F:mRNA binding"/>
    <property type="evidence" value="ECO:0007669"/>
    <property type="project" value="TreeGrafter"/>
</dbReference>
<name>A0AAW1R1G4_9CHLO</name>
<keyword evidence="7" id="KW-1185">Reference proteome</keyword>
<evidence type="ECO:0000259" key="5">
    <source>
        <dbReference type="PROSITE" id="PS51366"/>
    </source>
</evidence>
<dbReference type="Pfam" id="PF02847">
    <property type="entry name" value="MA3"/>
    <property type="match status" value="1"/>
</dbReference>
<feature type="region of interest" description="Disordered" evidence="4">
    <location>
        <begin position="539"/>
        <end position="566"/>
    </location>
</feature>
<feature type="region of interest" description="Disordered" evidence="4">
    <location>
        <begin position="109"/>
        <end position="190"/>
    </location>
</feature>
<comment type="caution">
    <text evidence="6">The sequence shown here is derived from an EMBL/GenBank/DDBJ whole genome shotgun (WGS) entry which is preliminary data.</text>
</comment>
<feature type="compositionally biased region" description="Gly residues" evidence="4">
    <location>
        <begin position="143"/>
        <end position="170"/>
    </location>
</feature>
<dbReference type="PANTHER" id="PTHR23253">
    <property type="entry name" value="EUKARYOTIC TRANSLATION INITIATION FACTOR 4 GAMMA"/>
    <property type="match status" value="1"/>
</dbReference>
<dbReference type="InterPro" id="IPR003891">
    <property type="entry name" value="Initiation_fac_eIF4g_MI"/>
</dbReference>
<feature type="compositionally biased region" description="Low complexity" evidence="4">
    <location>
        <begin position="128"/>
        <end position="142"/>
    </location>
</feature>
<accession>A0AAW1R1G4</accession>
<dbReference type="Pfam" id="PF02854">
    <property type="entry name" value="MIF4G"/>
    <property type="match status" value="1"/>
</dbReference>
<dbReference type="InterPro" id="IPR003890">
    <property type="entry name" value="MIF4G-like_typ-3"/>
</dbReference>
<organism evidence="6 7">
    <name type="scientific">Elliptochloris bilobata</name>
    <dbReference type="NCBI Taxonomy" id="381761"/>
    <lineage>
        <taxon>Eukaryota</taxon>
        <taxon>Viridiplantae</taxon>
        <taxon>Chlorophyta</taxon>
        <taxon>core chlorophytes</taxon>
        <taxon>Trebouxiophyceae</taxon>
        <taxon>Trebouxiophyceae incertae sedis</taxon>
        <taxon>Elliptochloris clade</taxon>
        <taxon>Elliptochloris</taxon>
    </lineage>
</organism>
<evidence type="ECO:0000313" key="7">
    <source>
        <dbReference type="Proteomes" id="UP001445335"/>
    </source>
</evidence>
<dbReference type="AlphaFoldDB" id="A0AAW1R1G4"/>
<evidence type="ECO:0000256" key="2">
    <source>
        <dbReference type="ARBA" id="ARBA00022540"/>
    </source>
</evidence>
<keyword evidence="2" id="KW-0396">Initiation factor</keyword>
<feature type="region of interest" description="Disordered" evidence="4">
    <location>
        <begin position="1"/>
        <end position="20"/>
    </location>
</feature>
<comment type="similarity">
    <text evidence="1">Belongs to the eukaryotic initiation factor 4G family.</text>
</comment>
<dbReference type="SMART" id="SM00544">
    <property type="entry name" value="MA3"/>
    <property type="match status" value="1"/>
</dbReference>
<gene>
    <name evidence="6" type="ORF">WJX81_006915</name>
</gene>
<sequence>MATEEVSLRPMALRPGGGGKAANPFAAFGKGAGATLTKKTQEAGPIVERVRRKPEEIIKYSHDFLMQFSERCTKVPPEVANQSELLMDTNNAEEVGEKQQILQRVAAELPDERDWRSRQPLPAGQDGAAAAAPAPATAATGSDGHGGSGGSGGGGGGGGSGGGGAGGASGNGAPARGPPGSQAAGPAPKIQRAADIGRTAWMPGSAAHGQDRAIKAVKGILNKLTPEKFERLLEQLVDHVSDAEVLHATIRLVFENAVAQPTFVPMYAELCDRLSKVLPEFPSTDASDSRPMSFRRVLLNTCQEEFEGAKELRAKLKTTAEEEREAVARAAKMRTMGNIRLIAELFKQDVVNEKILAVCIQELLGDGKGDPHEDDVEAMCEMLTIVGKKVEETAKNKQRLEGYFAVLERWAKSRTLPSRTKFMIRDILDLRRSKWVPRRQKDQAKKISEIHAAAQAELGMVVPGLLPSMAALPALPRGLTPGQAQDVELFPAFKGGDDGWETVGKKRSTSKVDGKSVSSAFLGEYTPVPAGVPALRPPPAAAATPVPAAPAPTPAREAAPAAPAPRVRRDMTMEEREGSAKSMFAEFLSGGDTAEALTCARELSLPGFMPRLVDLGTDKLFEVTRPKEHEMLTDLLVALLRRNAYTVDDFVAGLRIKTNLLEDLSLDVPMAAELLGKLIGLALAEGALPAGRLAELYGQCETAEYRRDFVAIALKYAKGRVGEDKLVQLCKDGGLAIGKLLEADPELDPKDLPDAATFLKSKGLGAIPL</sequence>
<dbReference type="Gene3D" id="1.25.40.180">
    <property type="match status" value="2"/>
</dbReference>
<protein>
    <recommendedName>
        <fullName evidence="5">MI domain-containing protein</fullName>
    </recommendedName>
</protein>
<dbReference type="PANTHER" id="PTHR23253:SF53">
    <property type="entry name" value="EUKARYOTIC TRANSLATION INITIATION FACTOR ISOFORM 4G-1"/>
    <property type="match status" value="1"/>
</dbReference>
<evidence type="ECO:0000256" key="1">
    <source>
        <dbReference type="ARBA" id="ARBA00005775"/>
    </source>
</evidence>
<dbReference type="Proteomes" id="UP001445335">
    <property type="component" value="Unassembled WGS sequence"/>
</dbReference>
<evidence type="ECO:0000313" key="6">
    <source>
        <dbReference type="EMBL" id="KAK9827674.1"/>
    </source>
</evidence>
<feature type="domain" description="MI" evidence="5">
    <location>
        <begin position="575"/>
        <end position="698"/>
    </location>
</feature>
<dbReference type="GO" id="GO:0016281">
    <property type="term" value="C:eukaryotic translation initiation factor 4F complex"/>
    <property type="evidence" value="ECO:0007669"/>
    <property type="project" value="TreeGrafter"/>
</dbReference>
<feature type="compositionally biased region" description="Low complexity" evidence="4">
    <location>
        <begin position="554"/>
        <end position="565"/>
    </location>
</feature>
<dbReference type="InterPro" id="IPR016024">
    <property type="entry name" value="ARM-type_fold"/>
</dbReference>
<evidence type="ECO:0000256" key="3">
    <source>
        <dbReference type="ARBA" id="ARBA00022917"/>
    </source>
</evidence>